<evidence type="ECO:0000313" key="2">
    <source>
        <dbReference type="EMBL" id="MFC5602242.1"/>
    </source>
</evidence>
<dbReference type="Gene3D" id="3.40.630.30">
    <property type="match status" value="1"/>
</dbReference>
<dbReference type="CDD" id="cd04301">
    <property type="entry name" value="NAT_SF"/>
    <property type="match status" value="1"/>
</dbReference>
<dbReference type="PROSITE" id="PS51186">
    <property type="entry name" value="GNAT"/>
    <property type="match status" value="1"/>
</dbReference>
<dbReference type="InterPro" id="IPR000182">
    <property type="entry name" value="GNAT_dom"/>
</dbReference>
<organism evidence="2 3">
    <name type="scientific">Sporosarcina koreensis</name>
    <dbReference type="NCBI Taxonomy" id="334735"/>
    <lineage>
        <taxon>Bacteria</taxon>
        <taxon>Bacillati</taxon>
        <taxon>Bacillota</taxon>
        <taxon>Bacilli</taxon>
        <taxon>Bacillales</taxon>
        <taxon>Caryophanaceae</taxon>
        <taxon>Sporosarcina</taxon>
    </lineage>
</organism>
<sequence>MKIRKLTPQDAEIYFQIRLEALQTNPEAFSSSYEEEKKQSADKYKERFQGDKSFTFGAFDGSKLIGVITLLTEKTTKLRHRATILSMYVTLEMRGRGVAKALLNEAIKKARTLKGIEQIHLAVVSSNASAIRLYSSLGFEAYGTEKRALKIGEDYFDEDFMVLFLDEIN</sequence>
<comment type="caution">
    <text evidence="2">The sequence shown here is derived from an EMBL/GenBank/DDBJ whole genome shotgun (WGS) entry which is preliminary data.</text>
</comment>
<evidence type="ECO:0000313" key="3">
    <source>
        <dbReference type="Proteomes" id="UP001596071"/>
    </source>
</evidence>
<reference evidence="3" key="1">
    <citation type="journal article" date="2019" name="Int. J. Syst. Evol. Microbiol.">
        <title>The Global Catalogue of Microorganisms (GCM) 10K type strain sequencing project: providing services to taxonomists for standard genome sequencing and annotation.</title>
        <authorList>
            <consortium name="The Broad Institute Genomics Platform"/>
            <consortium name="The Broad Institute Genome Sequencing Center for Infectious Disease"/>
            <person name="Wu L."/>
            <person name="Ma J."/>
        </authorList>
    </citation>
    <scope>NUCLEOTIDE SEQUENCE [LARGE SCALE GENOMIC DNA]</scope>
    <source>
        <strain evidence="3">KACC 11299</strain>
    </source>
</reference>
<dbReference type="SUPFAM" id="SSF55729">
    <property type="entry name" value="Acyl-CoA N-acyltransferases (Nat)"/>
    <property type="match status" value="1"/>
</dbReference>
<dbReference type="Proteomes" id="UP001596071">
    <property type="component" value="Unassembled WGS sequence"/>
</dbReference>
<gene>
    <name evidence="2" type="ORF">ACFPTP_03145</name>
</gene>
<proteinExistence type="predicted"/>
<dbReference type="InterPro" id="IPR016181">
    <property type="entry name" value="Acyl_CoA_acyltransferase"/>
</dbReference>
<dbReference type="GO" id="GO:0016746">
    <property type="term" value="F:acyltransferase activity"/>
    <property type="evidence" value="ECO:0007669"/>
    <property type="project" value="UniProtKB-KW"/>
</dbReference>
<dbReference type="EMBL" id="JBHSNP010000008">
    <property type="protein sequence ID" value="MFC5602242.1"/>
    <property type="molecule type" value="Genomic_DNA"/>
</dbReference>
<keyword evidence="2" id="KW-0808">Transferase</keyword>
<name>A0ABW0TTZ9_9BACL</name>
<accession>A0ABW0TTZ9</accession>
<dbReference type="RefSeq" id="WP_381442111.1">
    <property type="nucleotide sequence ID" value="NZ_JBHSNP010000008.1"/>
</dbReference>
<protein>
    <submittedName>
        <fullName evidence="2">GNAT family N-acetyltransferase</fullName>
        <ecNumber evidence="2">2.3.-.-</ecNumber>
    </submittedName>
</protein>
<dbReference type="EC" id="2.3.-.-" evidence="2"/>
<dbReference type="PANTHER" id="PTHR43617:SF33">
    <property type="entry name" value="SPORE COAT POLYSACCHARIDE BIOSYNTHESIS PROTEIN SPSD"/>
    <property type="match status" value="1"/>
</dbReference>
<dbReference type="PANTHER" id="PTHR43617">
    <property type="entry name" value="L-AMINO ACID N-ACETYLTRANSFERASE"/>
    <property type="match status" value="1"/>
</dbReference>
<dbReference type="Pfam" id="PF13420">
    <property type="entry name" value="Acetyltransf_4"/>
    <property type="match status" value="1"/>
</dbReference>
<evidence type="ECO:0000259" key="1">
    <source>
        <dbReference type="PROSITE" id="PS51186"/>
    </source>
</evidence>
<feature type="domain" description="N-acetyltransferase" evidence="1">
    <location>
        <begin position="1"/>
        <end position="166"/>
    </location>
</feature>
<dbReference type="InterPro" id="IPR050276">
    <property type="entry name" value="MshD_Acetyltransferase"/>
</dbReference>
<keyword evidence="3" id="KW-1185">Reference proteome</keyword>
<keyword evidence="2" id="KW-0012">Acyltransferase</keyword>